<dbReference type="AlphaFoldDB" id="A0A411E8Z5"/>
<sequence length="790" mass="90584">MQTDINIGAKKRDLRDFIRLVLAFFLCLGVLSLYQNTRLYGAGVLDGVINKSLLLLLVHHLGFTSLTALFLVFLYKFLERIQPNLGFKTVVVVLVAVLGIEGLLTKYYVDNYEILGAGFSEQINEKKGLSLLYYSPVFLFLSVVFMYVFFRMTANIYNLISRMYPFTIVLFSLFLATLITRKNPVNENKTQHLIYHRAEESLNFYKYEGQAEYPLLKSFHPSGELADYFELKSQQPNLVFIVMDGVGSDFVGEDATYKAFMPYLNGLINKSLYWPHNLSNTGESTASIPTILGSLPFGEEGFSNIETNTHRFTLIDLLKENGYYSSFHFGGNASLNNLGKFLYEEEIDYLSDRKAFGPQYKQQQPDAAGISLGYPDSELFGRWLDEFQSTDGPRVDIFLTQSTKNPFHIPNEEKYKMDVEDILASEHYEGRSERLIEKNEEVFSSLIYADKAIADFIEGYKRKSEFYNTIFVITGSHNLSDLPQSDYLDRYRVPLMMYSPMLKSPARIGSLVAHSDILPELAGLYHTAYKTELPEQVAWLGEGLVHKGYIKEEKEIPLFRHRKNIQEFIKGNLCISGNSLYKIGGDLSLYDPESTERKEDLKAAFREFKAINQYVTEQDKLIPVSADQKQVASLESKSDMVWINSVFNSDDYDNAYRTARDLAIEGDKERALLLCDHILKEVPGHADTEILKGRIYAWNQDYTRAASILEKAIKKYPVYADGYSALLDVYFWADTNYKASELKKLIRKHRIGNEELTEKIKRAEDKMKQDQTLFSSENLGYLNFEEDGYE</sequence>
<dbReference type="Pfam" id="PF00884">
    <property type="entry name" value="Sulfatase"/>
    <property type="match status" value="1"/>
</dbReference>
<comment type="subcellular location">
    <subcellularLocation>
        <location evidence="1">Cell membrane</location>
        <topology evidence="1">Multi-pass membrane protein</topology>
    </subcellularLocation>
</comment>
<dbReference type="OrthoDB" id="9777768at2"/>
<dbReference type="InterPro" id="IPR017850">
    <property type="entry name" value="Alkaline_phosphatase_core_sf"/>
</dbReference>
<reference evidence="9 10" key="1">
    <citation type="submission" date="2019-01" db="EMBL/GenBank/DDBJ databases">
        <title>Muriicola soli sp. nov., isolated from soil.</title>
        <authorList>
            <person name="Kang H.J."/>
            <person name="Kim S.B."/>
        </authorList>
    </citation>
    <scope>NUCLEOTIDE SEQUENCE [LARGE SCALE GENOMIC DNA]</scope>
    <source>
        <strain evidence="9 10">MMS17-SY002</strain>
    </source>
</reference>
<evidence type="ECO:0000256" key="1">
    <source>
        <dbReference type="ARBA" id="ARBA00004651"/>
    </source>
</evidence>
<dbReference type="CDD" id="cd16015">
    <property type="entry name" value="LTA_synthase"/>
    <property type="match status" value="1"/>
</dbReference>
<dbReference type="PANTHER" id="PTHR47371:SF3">
    <property type="entry name" value="PHOSPHOGLYCEROL TRANSFERASE I"/>
    <property type="match status" value="1"/>
</dbReference>
<dbReference type="Gene3D" id="1.25.40.10">
    <property type="entry name" value="Tetratricopeptide repeat domain"/>
    <property type="match status" value="1"/>
</dbReference>
<dbReference type="InterPro" id="IPR050448">
    <property type="entry name" value="OpgB/LTA_synthase_biosynth"/>
</dbReference>
<keyword evidence="5 7" id="KW-0472">Membrane</keyword>
<evidence type="ECO:0000313" key="9">
    <source>
        <dbReference type="EMBL" id="QBA64186.1"/>
    </source>
</evidence>
<dbReference type="SUPFAM" id="SSF48452">
    <property type="entry name" value="TPR-like"/>
    <property type="match status" value="1"/>
</dbReference>
<gene>
    <name evidence="9" type="ORF">EQY75_06385</name>
</gene>
<feature type="coiled-coil region" evidence="6">
    <location>
        <begin position="746"/>
        <end position="773"/>
    </location>
</feature>
<evidence type="ECO:0000256" key="2">
    <source>
        <dbReference type="ARBA" id="ARBA00022475"/>
    </source>
</evidence>
<dbReference type="KEGG" id="mur:EQY75_06385"/>
<dbReference type="SUPFAM" id="SSF53649">
    <property type="entry name" value="Alkaline phosphatase-like"/>
    <property type="match status" value="1"/>
</dbReference>
<accession>A0A411E8Z5</accession>
<evidence type="ECO:0000256" key="4">
    <source>
        <dbReference type="ARBA" id="ARBA00022989"/>
    </source>
</evidence>
<organism evidence="9 10">
    <name type="scientific">Muriicola soli</name>
    <dbReference type="NCBI Taxonomy" id="2507538"/>
    <lineage>
        <taxon>Bacteria</taxon>
        <taxon>Pseudomonadati</taxon>
        <taxon>Bacteroidota</taxon>
        <taxon>Flavobacteriia</taxon>
        <taxon>Flavobacteriales</taxon>
        <taxon>Flavobacteriaceae</taxon>
        <taxon>Muriicola</taxon>
    </lineage>
</organism>
<feature type="transmembrane region" description="Helical" evidence="7">
    <location>
        <begin position="90"/>
        <end position="109"/>
    </location>
</feature>
<dbReference type="GO" id="GO:0005886">
    <property type="term" value="C:plasma membrane"/>
    <property type="evidence" value="ECO:0007669"/>
    <property type="project" value="UniProtKB-SubCell"/>
</dbReference>
<feature type="domain" description="Sulfatase N-terminal" evidence="8">
    <location>
        <begin position="236"/>
        <end position="524"/>
    </location>
</feature>
<dbReference type="RefSeq" id="WP_129603965.1">
    <property type="nucleotide sequence ID" value="NZ_CP035544.1"/>
</dbReference>
<protein>
    <submittedName>
        <fullName evidence="9">LTA synthase family protein</fullName>
    </submittedName>
</protein>
<dbReference type="InterPro" id="IPR000917">
    <property type="entry name" value="Sulfatase_N"/>
</dbReference>
<feature type="transmembrane region" description="Helical" evidence="7">
    <location>
        <begin position="129"/>
        <end position="150"/>
    </location>
</feature>
<evidence type="ECO:0000256" key="5">
    <source>
        <dbReference type="ARBA" id="ARBA00023136"/>
    </source>
</evidence>
<keyword evidence="6" id="KW-0175">Coiled coil</keyword>
<proteinExistence type="predicted"/>
<keyword evidence="10" id="KW-1185">Reference proteome</keyword>
<dbReference type="Proteomes" id="UP000290889">
    <property type="component" value="Chromosome"/>
</dbReference>
<dbReference type="EMBL" id="CP035544">
    <property type="protein sequence ID" value="QBA64186.1"/>
    <property type="molecule type" value="Genomic_DNA"/>
</dbReference>
<evidence type="ECO:0000256" key="6">
    <source>
        <dbReference type="SAM" id="Coils"/>
    </source>
</evidence>
<keyword evidence="2" id="KW-1003">Cell membrane</keyword>
<dbReference type="InterPro" id="IPR011990">
    <property type="entry name" value="TPR-like_helical_dom_sf"/>
</dbReference>
<dbReference type="Gene3D" id="3.40.720.10">
    <property type="entry name" value="Alkaline Phosphatase, subunit A"/>
    <property type="match status" value="1"/>
</dbReference>
<keyword evidence="4 7" id="KW-1133">Transmembrane helix</keyword>
<evidence type="ECO:0000256" key="7">
    <source>
        <dbReference type="SAM" id="Phobius"/>
    </source>
</evidence>
<evidence type="ECO:0000256" key="3">
    <source>
        <dbReference type="ARBA" id="ARBA00022692"/>
    </source>
</evidence>
<keyword evidence="3 7" id="KW-0812">Transmembrane</keyword>
<evidence type="ECO:0000313" key="10">
    <source>
        <dbReference type="Proteomes" id="UP000290889"/>
    </source>
</evidence>
<feature type="transmembrane region" description="Helical" evidence="7">
    <location>
        <begin position="17"/>
        <end position="34"/>
    </location>
</feature>
<feature type="transmembrane region" description="Helical" evidence="7">
    <location>
        <begin position="162"/>
        <end position="180"/>
    </location>
</feature>
<evidence type="ECO:0000259" key="8">
    <source>
        <dbReference type="Pfam" id="PF00884"/>
    </source>
</evidence>
<dbReference type="PANTHER" id="PTHR47371">
    <property type="entry name" value="LIPOTEICHOIC ACID SYNTHASE"/>
    <property type="match status" value="1"/>
</dbReference>
<feature type="transmembrane region" description="Helical" evidence="7">
    <location>
        <begin position="54"/>
        <end position="78"/>
    </location>
</feature>
<name>A0A411E8Z5_9FLAO</name>